<evidence type="ECO:0000259" key="1">
    <source>
        <dbReference type="Pfam" id="PF13622"/>
    </source>
</evidence>
<dbReference type="InterPro" id="IPR029069">
    <property type="entry name" value="HotDog_dom_sf"/>
</dbReference>
<reference evidence="2 3" key="1">
    <citation type="journal article" date="2014" name="PLoS Genet.">
        <title>Analysis of the Phlebiopsis gigantea genome, transcriptome and secretome provides insight into its pioneer colonization strategies of wood.</title>
        <authorList>
            <person name="Hori C."/>
            <person name="Ishida T."/>
            <person name="Igarashi K."/>
            <person name="Samejima M."/>
            <person name="Suzuki H."/>
            <person name="Master E."/>
            <person name="Ferreira P."/>
            <person name="Ruiz-Duenas F.J."/>
            <person name="Held B."/>
            <person name="Canessa P."/>
            <person name="Larrondo L.F."/>
            <person name="Schmoll M."/>
            <person name="Druzhinina I.S."/>
            <person name="Kubicek C.P."/>
            <person name="Gaskell J.A."/>
            <person name="Kersten P."/>
            <person name="St John F."/>
            <person name="Glasner J."/>
            <person name="Sabat G."/>
            <person name="Splinter BonDurant S."/>
            <person name="Syed K."/>
            <person name="Yadav J."/>
            <person name="Mgbeahuruike A.C."/>
            <person name="Kovalchuk A."/>
            <person name="Asiegbu F.O."/>
            <person name="Lackner G."/>
            <person name="Hoffmeister D."/>
            <person name="Rencoret J."/>
            <person name="Gutierrez A."/>
            <person name="Sun H."/>
            <person name="Lindquist E."/>
            <person name="Barry K."/>
            <person name="Riley R."/>
            <person name="Grigoriev I.V."/>
            <person name="Henrissat B."/>
            <person name="Kues U."/>
            <person name="Berka R.M."/>
            <person name="Martinez A.T."/>
            <person name="Covert S.F."/>
            <person name="Blanchette R.A."/>
            <person name="Cullen D."/>
        </authorList>
    </citation>
    <scope>NUCLEOTIDE SEQUENCE [LARGE SCALE GENOMIC DNA]</scope>
    <source>
        <strain evidence="2 3">11061_1 CR5-6</strain>
    </source>
</reference>
<dbReference type="EMBL" id="KN840603">
    <property type="protein sequence ID" value="KIP03718.1"/>
    <property type="molecule type" value="Genomic_DNA"/>
</dbReference>
<dbReference type="HOGENOM" id="CLU_071618_0_0_1"/>
<gene>
    <name evidence="2" type="ORF">PHLGIDRAFT_77125</name>
</gene>
<organism evidence="2 3">
    <name type="scientific">Phlebiopsis gigantea (strain 11061_1 CR5-6)</name>
    <name type="common">White-rot fungus</name>
    <name type="synonym">Peniophora gigantea</name>
    <dbReference type="NCBI Taxonomy" id="745531"/>
    <lineage>
        <taxon>Eukaryota</taxon>
        <taxon>Fungi</taxon>
        <taxon>Dikarya</taxon>
        <taxon>Basidiomycota</taxon>
        <taxon>Agaricomycotina</taxon>
        <taxon>Agaricomycetes</taxon>
        <taxon>Polyporales</taxon>
        <taxon>Phanerochaetaceae</taxon>
        <taxon>Phlebiopsis</taxon>
    </lineage>
</organism>
<dbReference type="Pfam" id="PF13622">
    <property type="entry name" value="4HBT_3"/>
    <property type="match status" value="1"/>
</dbReference>
<feature type="non-terminal residue" evidence="2">
    <location>
        <position position="1"/>
    </location>
</feature>
<dbReference type="STRING" id="745531.A0A0C3PE71"/>
<name>A0A0C3PE71_PHLG1</name>
<dbReference type="InterPro" id="IPR049449">
    <property type="entry name" value="TesB_ACOT8-like_N"/>
</dbReference>
<dbReference type="Proteomes" id="UP000053257">
    <property type="component" value="Unassembled WGS sequence"/>
</dbReference>
<proteinExistence type="predicted"/>
<accession>A0A0C3PE71</accession>
<evidence type="ECO:0000313" key="3">
    <source>
        <dbReference type="Proteomes" id="UP000053257"/>
    </source>
</evidence>
<dbReference type="InterPro" id="IPR042171">
    <property type="entry name" value="Acyl-CoA_hotdog"/>
</dbReference>
<dbReference type="SUPFAM" id="SSF54637">
    <property type="entry name" value="Thioesterase/thiol ester dehydrase-isomerase"/>
    <property type="match status" value="1"/>
</dbReference>
<dbReference type="PANTHER" id="PTHR38110:SF1">
    <property type="entry name" value="THIOESTERASE DOMAIN-CONTAINING PROTEIN"/>
    <property type="match status" value="1"/>
</dbReference>
<dbReference type="InterPro" id="IPR052389">
    <property type="entry name" value="Sec_Metab_Biosynth-Assoc"/>
</dbReference>
<keyword evidence="3" id="KW-1185">Reference proteome</keyword>
<dbReference type="OrthoDB" id="2532955at2759"/>
<dbReference type="Gene3D" id="2.40.160.210">
    <property type="entry name" value="Acyl-CoA thioesterase, double hotdog domain"/>
    <property type="match status" value="1"/>
</dbReference>
<protein>
    <recommendedName>
        <fullName evidence="1">Acyl-CoA thioesterase-like N-terminal HotDog domain-containing protein</fullName>
    </recommendedName>
</protein>
<evidence type="ECO:0000313" key="2">
    <source>
        <dbReference type="EMBL" id="KIP03718.1"/>
    </source>
</evidence>
<dbReference type="AlphaFoldDB" id="A0A0C3PE71"/>
<feature type="domain" description="Acyl-CoA thioesterase-like N-terminal HotDog" evidence="1">
    <location>
        <begin position="1"/>
        <end position="74"/>
    </location>
</feature>
<dbReference type="PANTHER" id="PTHR38110">
    <property type="entry name" value="CHROMOSOME 23, WHOLE GENOME SHOTGUN SEQUENCE"/>
    <property type="match status" value="1"/>
</dbReference>
<sequence length="284" mass="32006">GYVAGLVLDALMRSQLGTPHEDPLQLTAYFLKFLEQGPFEVHVRALRRGSAFTNLSATLVQKAEQKVTTLAIFGVLTPSSRDERNVTVAPPSRFAAPFPLYTHPSQCAKVTETPRWDFLPLLQITRDPHYAKIFAKQGPSMQLGHYFTLKNPADRVTTQSLPFFLDNYMSFAHVTLLRNKIDPYKSRPATLAFSVEFKFPIPKQDSPHHSLRSVAVLNKGQFVNDPCARHETYLEVWTAPTDVGDRNAGTEDWKHHQRCLAICHQTSMIIPLATKKVKRSGPKL</sequence>